<comment type="similarity">
    <text evidence="1">Belongs to the SURF1 family.</text>
</comment>
<reference evidence="3 4" key="1">
    <citation type="submission" date="2017-04" db="EMBL/GenBank/DDBJ databases">
        <authorList>
            <person name="Afonso C.L."/>
            <person name="Miller P.J."/>
            <person name="Scott M.A."/>
            <person name="Spackman E."/>
            <person name="Goraichik I."/>
            <person name="Dimitrov K.M."/>
            <person name="Suarez D.L."/>
            <person name="Swayne D.E."/>
        </authorList>
    </citation>
    <scope>NUCLEOTIDE SEQUENCE [LARGE SCALE GENOMIC DNA]</scope>
    <source>
        <strain evidence="4">XA(T)</strain>
    </source>
</reference>
<dbReference type="GO" id="GO:0005886">
    <property type="term" value="C:plasma membrane"/>
    <property type="evidence" value="ECO:0007669"/>
    <property type="project" value="UniProtKB-SubCell"/>
</dbReference>
<keyword evidence="1" id="KW-1003">Cell membrane</keyword>
<dbReference type="Proteomes" id="UP000192775">
    <property type="component" value="Chromosome"/>
</dbReference>
<dbReference type="RefSeq" id="WP_085018795.1">
    <property type="nucleotide sequence ID" value="NZ_BMHD01000002.1"/>
</dbReference>
<evidence type="ECO:0000256" key="2">
    <source>
        <dbReference type="SAM" id="MobiDB-lite"/>
    </source>
</evidence>
<dbReference type="STRING" id="1619308.B5808_05010"/>
<proteinExistence type="inferred from homology"/>
<name>A0A1X9LHQ8_9MICO</name>
<dbReference type="InterPro" id="IPR002994">
    <property type="entry name" value="Surf1/Shy1"/>
</dbReference>
<comment type="caution">
    <text evidence="1">Lacks conserved residue(s) required for the propagation of feature annotation.</text>
</comment>
<dbReference type="KEGG" id="cphy:B5808_05010"/>
<feature type="region of interest" description="Disordered" evidence="2">
    <location>
        <begin position="142"/>
        <end position="161"/>
    </location>
</feature>
<sequence>MRRPRWIGVLLLALAVAAIFGGLSQWQLARAVSNGEVDDQRATETARPLLDLAQPQEPLTGEQVGQIVSTTGRFVDDGYSVLADRVDDGRKGYWVVGQFAVDYPADTYVAVALGWTDDQAVAEQVAEELAAVPASTIGVEGRYMQPEDPTADSERTSDGSRPFERTMSVAALINAWPQFDATAKAYGGYIVSEAAPDGLQVISSPPPDRSVQLNWLNIFYAAEWVVFAGFAVFLWYRLVRDAWQRELEEAEENPSDATVG</sequence>
<organism evidence="3 4">
    <name type="scientific">Cnuibacter physcomitrellae</name>
    <dbReference type="NCBI Taxonomy" id="1619308"/>
    <lineage>
        <taxon>Bacteria</taxon>
        <taxon>Bacillati</taxon>
        <taxon>Actinomycetota</taxon>
        <taxon>Actinomycetes</taxon>
        <taxon>Micrococcales</taxon>
        <taxon>Microbacteriaceae</taxon>
        <taxon>Cnuibacter</taxon>
    </lineage>
</organism>
<comment type="subcellular location">
    <subcellularLocation>
        <location evidence="1">Cell membrane</location>
        <topology evidence="1">Multi-pass membrane protein</topology>
    </subcellularLocation>
</comment>
<protein>
    <recommendedName>
        <fullName evidence="1">SURF1-like protein</fullName>
    </recommendedName>
</protein>
<dbReference type="EMBL" id="CP020715">
    <property type="protein sequence ID" value="ARJ04657.1"/>
    <property type="molecule type" value="Genomic_DNA"/>
</dbReference>
<evidence type="ECO:0000313" key="3">
    <source>
        <dbReference type="EMBL" id="ARJ04657.1"/>
    </source>
</evidence>
<feature type="compositionally biased region" description="Basic and acidic residues" evidence="2">
    <location>
        <begin position="152"/>
        <end position="161"/>
    </location>
</feature>
<evidence type="ECO:0000256" key="1">
    <source>
        <dbReference type="RuleBase" id="RU363076"/>
    </source>
</evidence>
<keyword evidence="4" id="KW-1185">Reference proteome</keyword>
<dbReference type="PROSITE" id="PS50895">
    <property type="entry name" value="SURF1"/>
    <property type="match status" value="1"/>
</dbReference>
<feature type="transmembrane region" description="Helical" evidence="1">
    <location>
        <begin position="215"/>
        <end position="236"/>
    </location>
</feature>
<dbReference type="Pfam" id="PF02104">
    <property type="entry name" value="SURF1"/>
    <property type="match status" value="1"/>
</dbReference>
<keyword evidence="1" id="KW-0812">Transmembrane</keyword>
<keyword evidence="1" id="KW-0472">Membrane</keyword>
<gene>
    <name evidence="3" type="ORF">B5808_05010</name>
</gene>
<dbReference type="AlphaFoldDB" id="A0A1X9LHQ8"/>
<keyword evidence="1" id="KW-1133">Transmembrane helix</keyword>
<evidence type="ECO:0000313" key="4">
    <source>
        <dbReference type="Proteomes" id="UP000192775"/>
    </source>
</evidence>
<accession>A0A1X9LHQ8</accession>